<dbReference type="InterPro" id="IPR016024">
    <property type="entry name" value="ARM-type_fold"/>
</dbReference>
<comment type="function">
    <text evidence="1">Catalyzes the reversible adenylation of nicotinate mononucleotide (NaMN) to nicotinic acid adenine dinucleotide (NaAD).</text>
</comment>
<evidence type="ECO:0000256" key="7">
    <source>
        <dbReference type="ARBA" id="ARBA00022741"/>
    </source>
</evidence>
<dbReference type="RefSeq" id="WP_066087559.1">
    <property type="nucleotide sequence ID" value="NZ_LRVM01000005.1"/>
</dbReference>
<reference evidence="12 13" key="1">
    <citation type="submission" date="2016-01" db="EMBL/GenBank/DDBJ databases">
        <title>Genome sequence of Clostridium neopropionicum X4, DSM-3847.</title>
        <authorList>
            <person name="Poehlein A."/>
            <person name="Beck M.H."/>
            <person name="Bengelsdorf F.R."/>
            <person name="Daniel R."/>
            <person name="Duerre P."/>
        </authorList>
    </citation>
    <scope>NUCLEOTIDE SEQUENCE [LARGE SCALE GENOMIC DNA]</scope>
    <source>
        <strain evidence="12 13">DSM-3847</strain>
    </source>
</reference>
<evidence type="ECO:0000256" key="9">
    <source>
        <dbReference type="ARBA" id="ARBA00023027"/>
    </source>
</evidence>
<dbReference type="PANTHER" id="PTHR39321">
    <property type="entry name" value="NICOTINATE-NUCLEOTIDE ADENYLYLTRANSFERASE-RELATED"/>
    <property type="match status" value="1"/>
</dbReference>
<evidence type="ECO:0000256" key="4">
    <source>
        <dbReference type="ARBA" id="ARBA00022642"/>
    </source>
</evidence>
<keyword evidence="13" id="KW-1185">Reference proteome</keyword>
<dbReference type="SUPFAM" id="SSF52374">
    <property type="entry name" value="Nucleotidylyl transferase"/>
    <property type="match status" value="1"/>
</dbReference>
<dbReference type="PANTHER" id="PTHR39321:SF3">
    <property type="entry name" value="PHOSPHOPANTETHEINE ADENYLYLTRANSFERASE"/>
    <property type="match status" value="1"/>
</dbReference>
<dbReference type="EMBL" id="LRVM01000005">
    <property type="protein sequence ID" value="KXL52721.1"/>
    <property type="molecule type" value="Genomic_DNA"/>
</dbReference>
<dbReference type="GO" id="GO:0005524">
    <property type="term" value="F:ATP binding"/>
    <property type="evidence" value="ECO:0007669"/>
    <property type="project" value="UniProtKB-KW"/>
</dbReference>
<name>A0A136WE22_9FIRM</name>
<proteinExistence type="predicted"/>
<accession>A0A136WE22</accession>
<evidence type="ECO:0000256" key="5">
    <source>
        <dbReference type="ARBA" id="ARBA00022679"/>
    </source>
</evidence>
<dbReference type="PATRIC" id="fig|36847.3.peg.2044"/>
<dbReference type="GO" id="GO:0004515">
    <property type="term" value="F:nicotinate-nucleotide adenylyltransferase activity"/>
    <property type="evidence" value="ECO:0007669"/>
    <property type="project" value="UniProtKB-EC"/>
</dbReference>
<keyword evidence="4" id="KW-0662">Pyridine nucleotide biosynthesis</keyword>
<sequence>MKKKRGAAIYKGLLAALTNREFMRKTLIKKKTVIAFLEKEYWLEAIDEIIKGEEISCLTVLSYCEEMLSSLAKEAPQEGWLTYIFRFLIKEIYPHRMDIVLETKERRAVLFYLEILRVFLAYEREVQPFGIHRDFAFATVEEMENSPYEAQYSKFINCFHEQYIYEIMRIGREVTPFDTLAHVAGVHYIAMHIGRQLARANVPVDLGLISGAAAGHDLGKFGCKENEVKRIPYLHYYYTDVWFQANGLFDIGHIAANHSTWDLELENLPAESLILIYSDFRVKSRGFENGKEIMGIYSLEESFRVILEKLDNVDQAKENRYRHVYSRLADFEQYMHSIGVNTDLTQDTLSEVSHKELALLDINETVDVLKNIAVNHNIHLMHKLSREASFGAILETARSARDWKNSRAYLNIFSEYFTYMNQKQKQMSIIFLYELMVHREGDIRRQAGDLLGNMIAHYDIEYGKELPADVDIILDEISSFDMWEKYLYMIIIPDHKMIDRHRRWLGYGLKRVVTSLLENCREEARGKYIASILEYYKNTAWPEDTAFILIDTLPSVPQGLLKEEEQQILLSFMHSYAQNDSLEIRAAILQNLKDMATAFLKKPGLVDYVIKIVERVTIKGNVSLEFLLYMIGEAYAIKDVIRGVSFRRIFEDDRVVSDIFLENLKAATPWKIKIINMELLFERIRLGIVMPKLHVATHLSNLLKVSEQVTVRHFAGETLVKLAPLLSWDQRNEVAIELTKGLEIGEFEFSKYIPQYLGEYVMFLHPKELNEFLLDIHRLQCSTNDRIASVALDTLGVMVRHYEKYSARFPEYIAIYEERKKKILGMILSGFASYHTNVNREAFWVVGHELFGNNGLTLREKKNIFAFISKKLITLTEKEEKSELGFFSDTAGWNAIYRFISDYLFVKGSFSFKEPNKVAFFPGSFDPFSLGHKEIAKEIRDMGFIVYLALDEFSWSKKTQPHMVRRWIINMSIANEENIYLFPENVPVNIANPEDLKRLRELFPGKEVYMVAGSDVVQNASSYKIEPVEDSIQTFPHILFLRETDSDIGEKAKNAYNYIQNEVLELKLPTHFEDVSSSRIRENIDHNRDISNLIDTVAQNYIYENSLYLREPQYKRLLETKAVEVAHFSEVEAAEGVIFGSTIPTEASNSLLDAMHRPGSEMTVVFDKYGWGKPDGIMVYRHLATAELYSEFGDIETASYIRENTSGKIILFEACFARENSKIDDLEQILFTESIAKALKEDYTYGVFSLISGNVTERMQDVLEGQGFLKLLKNTVRDIYVVDMKSPITLYHNIQTAIKEPFNSSERILKTLRETHGRFQKALAKLNPGGLVISFDAGMMHNRLVELITQANGVPKEPTEIRTLGSNMCVPFGKILKGIVIPNTVTKVLHTEKEFDREIKSFKIKEFPQYLPLDCQVRMIKSFRRPVILVDDLLHKGYRIRELNPLFQEEAVDIDRIVVGVLSGRGRDLMEIQGRKVESAYFIPCLKAWFVETSMYPFIGGDGVKQLRNRDSGMIDSVNLILPYVMPGFIEGASKEAIYDLSMVCLQNTRDILRALEGEYQRAFERSLTLDRLNEVVISPRCPDRGSSMRYDYHLPASVYVENDIEQLVRLKHLVK</sequence>
<evidence type="ECO:0000256" key="8">
    <source>
        <dbReference type="ARBA" id="ARBA00022840"/>
    </source>
</evidence>
<protein>
    <recommendedName>
        <fullName evidence="3">nicotinate-nucleotide adenylyltransferase</fullName>
        <ecNumber evidence="3">2.7.7.18</ecNumber>
    </recommendedName>
</protein>
<organism evidence="12 13">
    <name type="scientific">Anaerotignum neopropionicum</name>
    <dbReference type="NCBI Taxonomy" id="36847"/>
    <lineage>
        <taxon>Bacteria</taxon>
        <taxon>Bacillati</taxon>
        <taxon>Bacillota</taxon>
        <taxon>Clostridia</taxon>
        <taxon>Lachnospirales</taxon>
        <taxon>Anaerotignaceae</taxon>
        <taxon>Anaerotignum</taxon>
    </lineage>
</organism>
<evidence type="ECO:0000256" key="10">
    <source>
        <dbReference type="ARBA" id="ARBA00048721"/>
    </source>
</evidence>
<dbReference type="OrthoDB" id="1703792at2"/>
<dbReference type="GO" id="GO:0009435">
    <property type="term" value="P:NAD+ biosynthetic process"/>
    <property type="evidence" value="ECO:0007669"/>
    <property type="project" value="InterPro"/>
</dbReference>
<keyword evidence="7" id="KW-0547">Nucleotide-binding</keyword>
<dbReference type="EC" id="2.7.7.18" evidence="3"/>
<dbReference type="Pfam" id="PF01467">
    <property type="entry name" value="CTP_transf_like"/>
    <property type="match status" value="1"/>
</dbReference>
<evidence type="ECO:0000313" key="13">
    <source>
        <dbReference type="Proteomes" id="UP000070539"/>
    </source>
</evidence>
<dbReference type="InterPro" id="IPR004821">
    <property type="entry name" value="Cyt_trans-like"/>
</dbReference>
<keyword evidence="8" id="KW-0067">ATP-binding</keyword>
<dbReference type="STRING" id="36847.CLNEO_17420"/>
<evidence type="ECO:0000313" key="12">
    <source>
        <dbReference type="EMBL" id="KXL52721.1"/>
    </source>
</evidence>
<dbReference type="SUPFAM" id="SSF109604">
    <property type="entry name" value="HD-domain/PDEase-like"/>
    <property type="match status" value="1"/>
</dbReference>
<dbReference type="Gene3D" id="3.40.50.620">
    <property type="entry name" value="HUPs"/>
    <property type="match status" value="1"/>
</dbReference>
<comment type="pathway">
    <text evidence="2">Cofactor biosynthesis; NAD(+) biosynthesis; deamido-NAD(+) from nicotinate D-ribonucleotide: step 1/1.</text>
</comment>
<dbReference type="Proteomes" id="UP000070539">
    <property type="component" value="Unassembled WGS sequence"/>
</dbReference>
<dbReference type="InterPro" id="IPR014729">
    <property type="entry name" value="Rossmann-like_a/b/a_fold"/>
</dbReference>
<gene>
    <name evidence="12" type="primary">nadD_1</name>
    <name evidence="12" type="ORF">CLNEO_17420</name>
</gene>
<evidence type="ECO:0000256" key="1">
    <source>
        <dbReference type="ARBA" id="ARBA00002324"/>
    </source>
</evidence>
<keyword evidence="6 12" id="KW-0548">Nucleotidyltransferase</keyword>
<keyword evidence="9" id="KW-0520">NAD</keyword>
<evidence type="ECO:0000259" key="11">
    <source>
        <dbReference type="Pfam" id="PF01467"/>
    </source>
</evidence>
<dbReference type="InterPro" id="IPR005248">
    <property type="entry name" value="NadD/NMNAT"/>
</dbReference>
<comment type="catalytic activity">
    <reaction evidence="10">
        <text>nicotinate beta-D-ribonucleotide + ATP + H(+) = deamido-NAD(+) + diphosphate</text>
        <dbReference type="Rhea" id="RHEA:22860"/>
        <dbReference type="ChEBI" id="CHEBI:15378"/>
        <dbReference type="ChEBI" id="CHEBI:30616"/>
        <dbReference type="ChEBI" id="CHEBI:33019"/>
        <dbReference type="ChEBI" id="CHEBI:57502"/>
        <dbReference type="ChEBI" id="CHEBI:58437"/>
        <dbReference type="EC" id="2.7.7.18"/>
    </reaction>
</comment>
<keyword evidence="5 12" id="KW-0808">Transferase</keyword>
<evidence type="ECO:0000256" key="2">
    <source>
        <dbReference type="ARBA" id="ARBA00005019"/>
    </source>
</evidence>
<evidence type="ECO:0000256" key="3">
    <source>
        <dbReference type="ARBA" id="ARBA00012389"/>
    </source>
</evidence>
<dbReference type="SUPFAM" id="SSF48371">
    <property type="entry name" value="ARM repeat"/>
    <property type="match status" value="1"/>
</dbReference>
<comment type="caution">
    <text evidence="12">The sequence shown here is derived from an EMBL/GenBank/DDBJ whole genome shotgun (WGS) entry which is preliminary data.</text>
</comment>
<evidence type="ECO:0000256" key="6">
    <source>
        <dbReference type="ARBA" id="ARBA00022695"/>
    </source>
</evidence>
<feature type="domain" description="Cytidyltransferase-like" evidence="11">
    <location>
        <begin position="920"/>
        <end position="1082"/>
    </location>
</feature>